<dbReference type="InterPro" id="IPR032200">
    <property type="entry name" value="COE_DBD"/>
</dbReference>
<protein>
    <recommendedName>
        <fullName evidence="12">IPT/TIG domain-containing protein</fullName>
    </recommendedName>
</protein>
<evidence type="ECO:0000256" key="1">
    <source>
        <dbReference type="ARBA" id="ARBA00004123"/>
    </source>
</evidence>
<dbReference type="FunFam" id="2.60.40.10:FF:000762">
    <property type="entry name" value="transcription factor collier isoform X4"/>
    <property type="match status" value="1"/>
</dbReference>
<evidence type="ECO:0000256" key="8">
    <source>
        <dbReference type="ARBA" id="ARBA00023163"/>
    </source>
</evidence>
<evidence type="ECO:0000256" key="11">
    <source>
        <dbReference type="SAM" id="MobiDB-lite"/>
    </source>
</evidence>
<keyword evidence="3 10" id="KW-0479">Metal-binding</keyword>
<evidence type="ECO:0000256" key="2">
    <source>
        <dbReference type="ARBA" id="ARBA00010340"/>
    </source>
</evidence>
<keyword evidence="5 10" id="KW-0862">Zinc</keyword>
<reference evidence="13 14" key="1">
    <citation type="submission" date="2023-03" db="EMBL/GenBank/DDBJ databases">
        <title>Genome insight into feeding habits of ladybird beetles.</title>
        <authorList>
            <person name="Li H.-S."/>
            <person name="Huang Y.-H."/>
            <person name="Pang H."/>
        </authorList>
    </citation>
    <scope>NUCLEOTIDE SEQUENCE [LARGE SCALE GENOMIC DNA]</scope>
    <source>
        <strain evidence="13">SYSU_2023b</strain>
        <tissue evidence="13">Whole body</tissue>
    </source>
</reference>
<organism evidence="13 14">
    <name type="scientific">Henosepilachna vigintioctopunctata</name>
    <dbReference type="NCBI Taxonomy" id="420089"/>
    <lineage>
        <taxon>Eukaryota</taxon>
        <taxon>Metazoa</taxon>
        <taxon>Ecdysozoa</taxon>
        <taxon>Arthropoda</taxon>
        <taxon>Hexapoda</taxon>
        <taxon>Insecta</taxon>
        <taxon>Pterygota</taxon>
        <taxon>Neoptera</taxon>
        <taxon>Endopterygota</taxon>
        <taxon>Coleoptera</taxon>
        <taxon>Polyphaga</taxon>
        <taxon>Cucujiformia</taxon>
        <taxon>Coccinelloidea</taxon>
        <taxon>Coccinellidae</taxon>
        <taxon>Epilachninae</taxon>
        <taxon>Epilachnini</taxon>
        <taxon>Henosepilachna</taxon>
    </lineage>
</organism>
<dbReference type="InterPro" id="IPR002909">
    <property type="entry name" value="IPT_dom"/>
</dbReference>
<proteinExistence type="inferred from homology"/>
<sequence>MRRFQVVIATQVSVDGPLLAISDNMFVHNNSKHGRRAKRMDPTEGQFPGLYPPLPVATPCIKAISPSEGWTAGGSTVIIVGDNFFDGLQVVFGTMLVWSELITPHAIRVQTPPRHIPGVVEVTLSYKSKQFCKGAPGRFVYVSLNEPTIDYGFQRLQKLIPRHPGDPEKLPKEIILKRAADLAEALYSMPRNNQLALGGPRSPSMANNGMATATFNAYAGQLAVSVQESGNDEYGRAQSSSVSPRGGGYCSSASTPHSSNGGSYVNGTYGGATPTSTPLTSSNILPGSPSTGIFNSAPISTEAGHYHFGSHYHNENASSTIKAETTDKEKSAFAPVIRAGCDVSSSTSTTARTPAPALFHHQPITGWHHLATVQ</sequence>
<dbReference type="GO" id="GO:0005634">
    <property type="term" value="C:nucleus"/>
    <property type="evidence" value="ECO:0007669"/>
    <property type="project" value="UniProtKB-SubCell"/>
</dbReference>
<evidence type="ECO:0000256" key="4">
    <source>
        <dbReference type="ARBA" id="ARBA00022771"/>
    </source>
</evidence>
<dbReference type="FunFam" id="1.10.287.4280:FF:000001">
    <property type="entry name" value="transcription factor COE1 isoform X2"/>
    <property type="match status" value="1"/>
</dbReference>
<evidence type="ECO:0000256" key="7">
    <source>
        <dbReference type="ARBA" id="ARBA00023125"/>
    </source>
</evidence>
<dbReference type="Proteomes" id="UP001431783">
    <property type="component" value="Unassembled WGS sequence"/>
</dbReference>
<keyword evidence="10" id="KW-0217">Developmental protein</keyword>
<evidence type="ECO:0000256" key="10">
    <source>
        <dbReference type="RuleBase" id="RU004489"/>
    </source>
</evidence>
<evidence type="ECO:0000256" key="3">
    <source>
        <dbReference type="ARBA" id="ARBA00022723"/>
    </source>
</evidence>
<keyword evidence="9 10" id="KW-0539">Nucleus</keyword>
<dbReference type="Gene3D" id="1.10.287.4280">
    <property type="match status" value="1"/>
</dbReference>
<dbReference type="InterPro" id="IPR003523">
    <property type="entry name" value="Transcription_factor_COE"/>
</dbReference>
<dbReference type="InterPro" id="IPR038006">
    <property type="entry name" value="COE_IPT"/>
</dbReference>
<dbReference type="InterPro" id="IPR038173">
    <property type="entry name" value="COE_DBD_sf"/>
</dbReference>
<accession>A0AAW1UZP8</accession>
<dbReference type="EMBL" id="JARQZJ010000094">
    <property type="protein sequence ID" value="KAK9885044.1"/>
    <property type="molecule type" value="Genomic_DNA"/>
</dbReference>
<dbReference type="GO" id="GO:0048468">
    <property type="term" value="P:cell development"/>
    <property type="evidence" value="ECO:0007669"/>
    <property type="project" value="UniProtKB-ARBA"/>
</dbReference>
<dbReference type="InterPro" id="IPR014756">
    <property type="entry name" value="Ig_E-set"/>
</dbReference>
<evidence type="ECO:0000313" key="13">
    <source>
        <dbReference type="EMBL" id="KAK9885044.1"/>
    </source>
</evidence>
<dbReference type="PANTHER" id="PTHR10747">
    <property type="entry name" value="TRANSCRIPTION FACTOR COE FAMILY MEMBER"/>
    <property type="match status" value="1"/>
</dbReference>
<dbReference type="FunFam" id="2.60.40.3180:FF:000006">
    <property type="entry name" value="transcription factor COE1 isoform X1"/>
    <property type="match status" value="1"/>
</dbReference>
<dbReference type="Gene3D" id="2.60.40.3180">
    <property type="entry name" value="Transcription factor COE1, DNA-binding domain"/>
    <property type="match status" value="1"/>
</dbReference>
<evidence type="ECO:0000256" key="9">
    <source>
        <dbReference type="ARBA" id="ARBA00023242"/>
    </source>
</evidence>
<gene>
    <name evidence="13" type="ORF">WA026_009268</name>
</gene>
<evidence type="ECO:0000256" key="6">
    <source>
        <dbReference type="ARBA" id="ARBA00023015"/>
    </source>
</evidence>
<dbReference type="InterPro" id="IPR032201">
    <property type="entry name" value="COE_HLH"/>
</dbReference>
<dbReference type="InterPro" id="IPR013783">
    <property type="entry name" value="Ig-like_fold"/>
</dbReference>
<dbReference type="GO" id="GO:0003700">
    <property type="term" value="F:DNA-binding transcription factor activity"/>
    <property type="evidence" value="ECO:0007669"/>
    <property type="project" value="InterPro"/>
</dbReference>
<comment type="subcellular location">
    <subcellularLocation>
        <location evidence="1 10">Nucleus</location>
    </subcellularLocation>
</comment>
<dbReference type="AlphaFoldDB" id="A0AAW1UZP8"/>
<dbReference type="Pfam" id="PF16422">
    <property type="entry name" value="COE1_DBD"/>
    <property type="match status" value="1"/>
</dbReference>
<evidence type="ECO:0000313" key="14">
    <source>
        <dbReference type="Proteomes" id="UP001431783"/>
    </source>
</evidence>
<name>A0AAW1UZP8_9CUCU</name>
<dbReference type="SMART" id="SM00429">
    <property type="entry name" value="IPT"/>
    <property type="match status" value="1"/>
</dbReference>
<evidence type="ECO:0000256" key="5">
    <source>
        <dbReference type="ARBA" id="ARBA00022833"/>
    </source>
</evidence>
<dbReference type="SUPFAM" id="SSF81296">
    <property type="entry name" value="E set domains"/>
    <property type="match status" value="1"/>
</dbReference>
<dbReference type="GO" id="GO:0003677">
    <property type="term" value="F:DNA binding"/>
    <property type="evidence" value="ECO:0007669"/>
    <property type="project" value="UniProtKB-KW"/>
</dbReference>
<feature type="region of interest" description="Disordered" evidence="11">
    <location>
        <begin position="229"/>
        <end position="266"/>
    </location>
</feature>
<dbReference type="GO" id="GO:0008270">
    <property type="term" value="F:zinc ion binding"/>
    <property type="evidence" value="ECO:0007669"/>
    <property type="project" value="UniProtKB-KW"/>
</dbReference>
<comment type="caution">
    <text evidence="13">The sequence shown here is derived from an EMBL/GenBank/DDBJ whole genome shotgun (WGS) entry which is preliminary data.</text>
</comment>
<keyword evidence="4 10" id="KW-0863">Zinc-finger</keyword>
<dbReference type="GO" id="GO:0048731">
    <property type="term" value="P:system development"/>
    <property type="evidence" value="ECO:0007669"/>
    <property type="project" value="UniProtKB-ARBA"/>
</dbReference>
<keyword evidence="8 10" id="KW-0804">Transcription</keyword>
<evidence type="ECO:0000259" key="12">
    <source>
        <dbReference type="SMART" id="SM00429"/>
    </source>
</evidence>
<dbReference type="CDD" id="cd01175">
    <property type="entry name" value="IPT_COE"/>
    <property type="match status" value="1"/>
</dbReference>
<feature type="domain" description="IPT/TIG" evidence="12">
    <location>
        <begin position="58"/>
        <end position="142"/>
    </location>
</feature>
<dbReference type="Gene3D" id="2.60.40.10">
    <property type="entry name" value="Immunoglobulins"/>
    <property type="match status" value="1"/>
</dbReference>
<keyword evidence="7 10" id="KW-0238">DNA-binding</keyword>
<keyword evidence="14" id="KW-1185">Reference proteome</keyword>
<dbReference type="Pfam" id="PF16423">
    <property type="entry name" value="COE1_HLH"/>
    <property type="match status" value="1"/>
</dbReference>
<dbReference type="Pfam" id="PF01833">
    <property type="entry name" value="TIG"/>
    <property type="match status" value="1"/>
</dbReference>
<feature type="compositionally biased region" description="Polar residues" evidence="11">
    <location>
        <begin position="251"/>
        <end position="266"/>
    </location>
</feature>
<comment type="similarity">
    <text evidence="2 10">Belongs to the COE family.</text>
</comment>
<keyword evidence="6 10" id="KW-0805">Transcription regulation</keyword>